<feature type="transmembrane region" description="Helical" evidence="1">
    <location>
        <begin position="6"/>
        <end position="32"/>
    </location>
</feature>
<reference evidence="2" key="1">
    <citation type="journal article" date="2021" name="Proc. Natl. Acad. Sci. U.S.A.">
        <title>A Catalog of Tens of Thousands of Viruses from Human Metagenomes Reveals Hidden Associations with Chronic Diseases.</title>
        <authorList>
            <person name="Tisza M.J."/>
            <person name="Buck C.B."/>
        </authorList>
    </citation>
    <scope>NUCLEOTIDE SEQUENCE</scope>
    <source>
        <strain evidence="2">CtnRj46</strain>
    </source>
</reference>
<dbReference type="EMBL" id="BK015829">
    <property type="protein sequence ID" value="DAE27136.1"/>
    <property type="molecule type" value="Genomic_DNA"/>
</dbReference>
<keyword evidence="1" id="KW-0812">Transmembrane</keyword>
<protein>
    <submittedName>
        <fullName evidence="2">Uncharacterized protein</fullName>
    </submittedName>
</protein>
<evidence type="ECO:0000256" key="1">
    <source>
        <dbReference type="SAM" id="Phobius"/>
    </source>
</evidence>
<proteinExistence type="predicted"/>
<keyword evidence="1" id="KW-1133">Transmembrane helix</keyword>
<sequence length="35" mass="4361">MLKMIIYLRLFIMEHMILKMICILQKMIYLILQMS</sequence>
<organism evidence="2">
    <name type="scientific">virus sp. ctnRj46</name>
    <dbReference type="NCBI Taxonomy" id="2826814"/>
    <lineage>
        <taxon>Viruses</taxon>
    </lineage>
</organism>
<name>A0A8S5R6X1_9VIRU</name>
<evidence type="ECO:0000313" key="2">
    <source>
        <dbReference type="EMBL" id="DAE27136.1"/>
    </source>
</evidence>
<accession>A0A8S5R6X1</accession>
<keyword evidence="1" id="KW-0472">Membrane</keyword>